<proteinExistence type="predicted"/>
<dbReference type="WBParaSite" id="GPUH_0002540701-mRNA-1">
    <property type="protein sequence ID" value="GPUH_0002540701-mRNA-1"/>
    <property type="gene ID" value="GPUH_0002540701"/>
</dbReference>
<organism evidence="2">
    <name type="scientific">Gongylonema pulchrum</name>
    <dbReference type="NCBI Taxonomy" id="637853"/>
    <lineage>
        <taxon>Eukaryota</taxon>
        <taxon>Metazoa</taxon>
        <taxon>Ecdysozoa</taxon>
        <taxon>Nematoda</taxon>
        <taxon>Chromadorea</taxon>
        <taxon>Rhabditida</taxon>
        <taxon>Spirurina</taxon>
        <taxon>Spiruromorpha</taxon>
        <taxon>Spiruroidea</taxon>
        <taxon>Gongylonematidae</taxon>
        <taxon>Gongylonema</taxon>
    </lineage>
</organism>
<feature type="compositionally biased region" description="Acidic residues" evidence="1">
    <location>
        <begin position="23"/>
        <end position="54"/>
    </location>
</feature>
<name>A0A183EWN6_9BILA</name>
<feature type="region of interest" description="Disordered" evidence="1">
    <location>
        <begin position="1"/>
        <end position="79"/>
    </location>
</feature>
<evidence type="ECO:0000256" key="1">
    <source>
        <dbReference type="SAM" id="MobiDB-lite"/>
    </source>
</evidence>
<accession>A0A183EWN6</accession>
<dbReference type="AlphaFoldDB" id="A0A183EWN6"/>
<sequence length="107" mass="11899">LEGENKQQRRSNQTAEETGSPIQDDDGGDELSETAEEHDEGSELSEGEIDDLEEGELKSDEESVTGSVRSVERASHRTTVRMSSTISNFRRCLLLHRVQPAPKTTVR</sequence>
<reference evidence="2" key="1">
    <citation type="submission" date="2016-06" db="UniProtKB">
        <authorList>
            <consortium name="WormBaseParasite"/>
        </authorList>
    </citation>
    <scope>IDENTIFICATION</scope>
</reference>
<evidence type="ECO:0000313" key="2">
    <source>
        <dbReference type="WBParaSite" id="GPUH_0002540701-mRNA-1"/>
    </source>
</evidence>
<feature type="compositionally biased region" description="Polar residues" evidence="1">
    <location>
        <begin position="10"/>
        <end position="21"/>
    </location>
</feature>
<protein>
    <submittedName>
        <fullName evidence="2">Retinitis pigmentosa GTPase regulator b</fullName>
    </submittedName>
</protein>